<dbReference type="InterPro" id="IPR013098">
    <property type="entry name" value="Ig_I-set"/>
</dbReference>
<feature type="domain" description="Ig-like" evidence="9">
    <location>
        <begin position="615"/>
        <end position="704"/>
    </location>
</feature>
<sequence length="894" mass="98183">MHNPLLLLLLTSLLLLISTDACPSHCTCRSRGRVDCSKYNHSIIPMGLPKGTISLDLHHNDINKIDLDAVENCTSLKILDLTNNLLTEVSPELFSTLTNLESLVLRRNILTKVPSNLLAAKNLSKIDLRSNRISSLSVVEWTLLSAVKSVDFGRNNLSSLPLFSGDSQSTVKASIEELDLTTNRIDSLNGGAISKLTSLKILRLPRNHIGSLNKEDFNGLVDLVSLDLSRNPLTLLDALTFSETPSLTSLNFARCNLSEMEDGVFFGATSLRELNLSHNQLKTIHEGWLFGLSALERLDLSSNLITSIDNQVWTHVPTLKSLNLAKNRFRSLPSGAFHPLRRLESLNLATNSLEALHKTAMAGLDELASLDVSSNHLAAIIEDSALLQGTLPNLTRLSFTNNSLRQIPARAFQRFSSLTILDLRDNEVTTIAELAFEPLKLKQLFLHTSSLLCDCSLSWFAPWLVSTGIPRSSIRMLCSYPVPLAELDVMAIDTGNLTCGAISPRPHIILHPPTNQTALVGGEARFECIARGAAPLNIEWSVVEAGRARPLEEDSATKIEVNSTILEESEMEEVSSLLTFTGIKLDDRAEYQCVARNHFGADYSNRSVLDVQQMPKLTSEPDDISLLVGGNARIDCAATGVPRPTIRWHKDGGDSFPAAIEKRLHVRPGDDSIYVMAVRKEDAGVYTCVAGNAAGSVQASATLRVYDNSFRSYTSQLDVNSGETAILDCTCDVQSGQRIEWTKNGERLVADVILPLRIHNVSVDDVNDETIKEEKTPRKSLRANDQIFIILEVSSPDGGKYECELMVGSERLARRVIHLVVDGEGAGAALDEAPPEALPYTVKFSTPVTDGQIITLLGLTAILIMFISIGFIWMLVTFRRSARHLNNFPFREEG</sequence>
<dbReference type="InterPro" id="IPR003598">
    <property type="entry name" value="Ig_sub2"/>
</dbReference>
<protein>
    <recommendedName>
        <fullName evidence="9">Ig-like domain-containing protein</fullName>
    </recommendedName>
</protein>
<evidence type="ECO:0000256" key="5">
    <source>
        <dbReference type="ARBA" id="ARBA00023180"/>
    </source>
</evidence>
<keyword evidence="7" id="KW-1133">Transmembrane helix</keyword>
<keyword evidence="4" id="KW-1015">Disulfide bond</keyword>
<dbReference type="PANTHER" id="PTHR24373:SF275">
    <property type="entry name" value="TIR DOMAIN-CONTAINING PROTEIN"/>
    <property type="match status" value="1"/>
</dbReference>
<dbReference type="PROSITE" id="PS51450">
    <property type="entry name" value="LRR"/>
    <property type="match status" value="6"/>
</dbReference>
<keyword evidence="5" id="KW-0325">Glycoprotein</keyword>
<feature type="transmembrane region" description="Helical" evidence="7">
    <location>
        <begin position="853"/>
        <end position="876"/>
    </location>
</feature>
<keyword evidence="6" id="KW-0393">Immunoglobulin domain</keyword>
<dbReference type="PROSITE" id="PS50835">
    <property type="entry name" value="IG_LIKE"/>
    <property type="match status" value="3"/>
</dbReference>
<keyword evidence="7" id="KW-0812">Transmembrane</keyword>
<organism evidence="10 11">
    <name type="scientific">Pristionchus entomophagus</name>
    <dbReference type="NCBI Taxonomy" id="358040"/>
    <lineage>
        <taxon>Eukaryota</taxon>
        <taxon>Metazoa</taxon>
        <taxon>Ecdysozoa</taxon>
        <taxon>Nematoda</taxon>
        <taxon>Chromadorea</taxon>
        <taxon>Rhabditida</taxon>
        <taxon>Rhabditina</taxon>
        <taxon>Diplogasteromorpha</taxon>
        <taxon>Diplogasteroidea</taxon>
        <taxon>Neodiplogasteridae</taxon>
        <taxon>Pristionchus</taxon>
    </lineage>
</organism>
<dbReference type="InterPro" id="IPR003599">
    <property type="entry name" value="Ig_sub"/>
</dbReference>
<keyword evidence="11" id="KW-1185">Reference proteome</keyword>
<accession>A0AAV5TKM8</accession>
<name>A0AAV5TKM8_9BILA</name>
<dbReference type="FunFam" id="2.60.40.10:FF:004895">
    <property type="match status" value="1"/>
</dbReference>
<dbReference type="Proteomes" id="UP001432027">
    <property type="component" value="Unassembled WGS sequence"/>
</dbReference>
<dbReference type="SUPFAM" id="SSF48726">
    <property type="entry name" value="Immunoglobulin"/>
    <property type="match status" value="3"/>
</dbReference>
<dbReference type="Pfam" id="PF13927">
    <property type="entry name" value="Ig_3"/>
    <property type="match status" value="1"/>
</dbReference>
<feature type="domain" description="Ig-like" evidence="9">
    <location>
        <begin position="708"/>
        <end position="813"/>
    </location>
</feature>
<dbReference type="InterPro" id="IPR050328">
    <property type="entry name" value="Dev_Immune_Receptor"/>
</dbReference>
<dbReference type="InterPro" id="IPR032675">
    <property type="entry name" value="LRR_dom_sf"/>
</dbReference>
<dbReference type="Pfam" id="PF07679">
    <property type="entry name" value="I-set"/>
    <property type="match status" value="1"/>
</dbReference>
<dbReference type="SMART" id="SM00369">
    <property type="entry name" value="LRR_TYP"/>
    <property type="match status" value="13"/>
</dbReference>
<dbReference type="InterPro" id="IPR013783">
    <property type="entry name" value="Ig-like_fold"/>
</dbReference>
<feature type="domain" description="Ig-like" evidence="9">
    <location>
        <begin position="506"/>
        <end position="609"/>
    </location>
</feature>
<proteinExistence type="predicted"/>
<dbReference type="SMART" id="SM00408">
    <property type="entry name" value="IGc2"/>
    <property type="match status" value="3"/>
</dbReference>
<dbReference type="Gene3D" id="2.60.40.10">
    <property type="entry name" value="Immunoglobulins"/>
    <property type="match status" value="3"/>
</dbReference>
<dbReference type="Gene3D" id="3.80.10.10">
    <property type="entry name" value="Ribonuclease Inhibitor"/>
    <property type="match status" value="3"/>
</dbReference>
<evidence type="ECO:0000256" key="1">
    <source>
        <dbReference type="ARBA" id="ARBA00022614"/>
    </source>
</evidence>
<dbReference type="FunFam" id="2.60.40.10:FF:000032">
    <property type="entry name" value="palladin isoform X1"/>
    <property type="match status" value="1"/>
</dbReference>
<dbReference type="InterPro" id="IPR007110">
    <property type="entry name" value="Ig-like_dom"/>
</dbReference>
<evidence type="ECO:0000313" key="10">
    <source>
        <dbReference type="EMBL" id="GMS94896.1"/>
    </source>
</evidence>
<evidence type="ECO:0000256" key="6">
    <source>
        <dbReference type="ARBA" id="ARBA00023319"/>
    </source>
</evidence>
<dbReference type="Pfam" id="PF13855">
    <property type="entry name" value="LRR_8"/>
    <property type="match status" value="5"/>
</dbReference>
<feature type="signal peptide" evidence="8">
    <location>
        <begin position="1"/>
        <end position="21"/>
    </location>
</feature>
<keyword evidence="1" id="KW-0433">Leucine-rich repeat</keyword>
<evidence type="ECO:0000256" key="4">
    <source>
        <dbReference type="ARBA" id="ARBA00023157"/>
    </source>
</evidence>
<evidence type="ECO:0000256" key="3">
    <source>
        <dbReference type="ARBA" id="ARBA00022737"/>
    </source>
</evidence>
<dbReference type="PANTHER" id="PTHR24373">
    <property type="entry name" value="SLIT RELATED LEUCINE-RICH REPEAT NEURONAL PROTEIN"/>
    <property type="match status" value="1"/>
</dbReference>
<dbReference type="EMBL" id="BTSX01000004">
    <property type="protein sequence ID" value="GMS94896.1"/>
    <property type="molecule type" value="Genomic_DNA"/>
</dbReference>
<dbReference type="AlphaFoldDB" id="A0AAV5TKM8"/>
<comment type="caution">
    <text evidence="10">The sequence shown here is derived from an EMBL/GenBank/DDBJ whole genome shotgun (WGS) entry which is preliminary data.</text>
</comment>
<feature type="chain" id="PRO_5043921550" description="Ig-like domain-containing protein" evidence="8">
    <location>
        <begin position="22"/>
        <end position="894"/>
    </location>
</feature>
<evidence type="ECO:0000259" key="9">
    <source>
        <dbReference type="PROSITE" id="PS50835"/>
    </source>
</evidence>
<dbReference type="InterPro" id="IPR003591">
    <property type="entry name" value="Leu-rich_rpt_typical-subtyp"/>
</dbReference>
<reference evidence="10" key="1">
    <citation type="submission" date="2023-10" db="EMBL/GenBank/DDBJ databases">
        <title>Genome assembly of Pristionchus species.</title>
        <authorList>
            <person name="Yoshida K."/>
            <person name="Sommer R.J."/>
        </authorList>
    </citation>
    <scope>NUCLEOTIDE SEQUENCE</scope>
    <source>
        <strain evidence="10">RS0144</strain>
    </source>
</reference>
<keyword evidence="7" id="KW-0472">Membrane</keyword>
<keyword evidence="2 8" id="KW-0732">Signal</keyword>
<evidence type="ECO:0000256" key="8">
    <source>
        <dbReference type="SAM" id="SignalP"/>
    </source>
</evidence>
<dbReference type="SMART" id="SM00365">
    <property type="entry name" value="LRR_SD22"/>
    <property type="match status" value="6"/>
</dbReference>
<keyword evidence="3" id="KW-0677">Repeat</keyword>
<dbReference type="SMART" id="SM00409">
    <property type="entry name" value="IG"/>
    <property type="match status" value="3"/>
</dbReference>
<dbReference type="SMART" id="SM00364">
    <property type="entry name" value="LRR_BAC"/>
    <property type="match status" value="7"/>
</dbReference>
<dbReference type="SUPFAM" id="SSF52058">
    <property type="entry name" value="L domain-like"/>
    <property type="match status" value="2"/>
</dbReference>
<evidence type="ECO:0000313" key="11">
    <source>
        <dbReference type="Proteomes" id="UP001432027"/>
    </source>
</evidence>
<evidence type="ECO:0000256" key="7">
    <source>
        <dbReference type="SAM" id="Phobius"/>
    </source>
</evidence>
<evidence type="ECO:0000256" key="2">
    <source>
        <dbReference type="ARBA" id="ARBA00022729"/>
    </source>
</evidence>
<gene>
    <name evidence="10" type="ORF">PENTCL1PPCAC_17071</name>
</gene>
<dbReference type="FunFam" id="3.80.10.10:FF:000770">
    <property type="entry name" value="Uncharacterized protein"/>
    <property type="match status" value="1"/>
</dbReference>
<dbReference type="InterPro" id="IPR001611">
    <property type="entry name" value="Leu-rich_rpt"/>
</dbReference>
<dbReference type="InterPro" id="IPR036179">
    <property type="entry name" value="Ig-like_dom_sf"/>
</dbReference>